<feature type="transmembrane region" description="Helical" evidence="9">
    <location>
        <begin position="453"/>
        <end position="472"/>
    </location>
</feature>
<keyword evidence="3" id="KW-1003">Cell membrane</keyword>
<name>A0A1B0G0I2_GLOMM</name>
<dbReference type="PhylomeDB" id="A0A1B0G0I2"/>
<evidence type="ECO:0000256" key="4">
    <source>
        <dbReference type="ARBA" id="ARBA00022692"/>
    </source>
</evidence>
<dbReference type="PANTHER" id="PTHR42643:SF24">
    <property type="entry name" value="IONOTROPIC RECEPTOR 60A"/>
    <property type="match status" value="1"/>
</dbReference>
<dbReference type="PANTHER" id="PTHR42643">
    <property type="entry name" value="IONOTROPIC RECEPTOR 20A-RELATED"/>
    <property type="match status" value="1"/>
</dbReference>
<dbReference type="Gene3D" id="3.40.190.10">
    <property type="entry name" value="Periplasmic binding protein-like II"/>
    <property type="match status" value="1"/>
</dbReference>
<evidence type="ECO:0000313" key="11">
    <source>
        <dbReference type="EnsemblMetazoa" id="GMOY006751-PA"/>
    </source>
</evidence>
<dbReference type="Proteomes" id="UP000092444">
    <property type="component" value="Unassembled WGS sequence"/>
</dbReference>
<keyword evidence="4 9" id="KW-0812">Transmembrane</keyword>
<feature type="domain" description="Ionotropic glutamate receptor C-terminal" evidence="10">
    <location>
        <begin position="414"/>
        <end position="705"/>
    </location>
</feature>
<dbReference type="AlphaFoldDB" id="A0A1B0G0I2"/>
<dbReference type="SUPFAM" id="SSF53850">
    <property type="entry name" value="Periplasmic binding protein-like II"/>
    <property type="match status" value="1"/>
</dbReference>
<dbReference type="Pfam" id="PF00060">
    <property type="entry name" value="Lig_chan"/>
    <property type="match status" value="1"/>
</dbReference>
<dbReference type="VEuPathDB" id="VectorBase:GMOY006751"/>
<accession>A0A1B0G0I2</accession>
<feature type="transmembrane region" description="Helical" evidence="9">
    <location>
        <begin position="695"/>
        <end position="721"/>
    </location>
</feature>
<dbReference type="Gene3D" id="1.10.287.70">
    <property type="match status" value="1"/>
</dbReference>
<dbReference type="EMBL" id="CCAG010017281">
    <property type="status" value="NOT_ANNOTATED_CDS"/>
    <property type="molecule type" value="Genomic_DNA"/>
</dbReference>
<evidence type="ECO:0000256" key="8">
    <source>
        <dbReference type="ARBA" id="ARBA00023180"/>
    </source>
</evidence>
<comment type="subcellular location">
    <subcellularLocation>
        <location evidence="1">Cell membrane</location>
        <topology evidence="1">Multi-pass membrane protein</topology>
    </subcellularLocation>
</comment>
<protein>
    <recommendedName>
        <fullName evidence="10">Ionotropic glutamate receptor C-terminal domain-containing protein</fullName>
    </recommendedName>
</protein>
<evidence type="ECO:0000256" key="5">
    <source>
        <dbReference type="ARBA" id="ARBA00022989"/>
    </source>
</evidence>
<keyword evidence="12" id="KW-1185">Reference proteome</keyword>
<evidence type="ECO:0000256" key="6">
    <source>
        <dbReference type="ARBA" id="ARBA00023136"/>
    </source>
</evidence>
<evidence type="ECO:0000256" key="7">
    <source>
        <dbReference type="ARBA" id="ARBA00023170"/>
    </source>
</evidence>
<evidence type="ECO:0000256" key="2">
    <source>
        <dbReference type="ARBA" id="ARBA00008685"/>
    </source>
</evidence>
<keyword evidence="7" id="KW-0675">Receptor</keyword>
<dbReference type="GO" id="GO:0050907">
    <property type="term" value="P:detection of chemical stimulus involved in sensory perception"/>
    <property type="evidence" value="ECO:0007669"/>
    <property type="project" value="UniProtKB-ARBA"/>
</dbReference>
<dbReference type="GO" id="GO:0015276">
    <property type="term" value="F:ligand-gated monoatomic ion channel activity"/>
    <property type="evidence" value="ECO:0007669"/>
    <property type="project" value="InterPro"/>
</dbReference>
<dbReference type="STRING" id="37546.A0A1B0G0I2"/>
<evidence type="ECO:0000256" key="1">
    <source>
        <dbReference type="ARBA" id="ARBA00004651"/>
    </source>
</evidence>
<evidence type="ECO:0000256" key="3">
    <source>
        <dbReference type="ARBA" id="ARBA00022475"/>
    </source>
</evidence>
<comment type="similarity">
    <text evidence="2">Belongs to the glutamate-gated ion channel (TC 1.A.10.1) family.</text>
</comment>
<dbReference type="GO" id="GO:0005886">
    <property type="term" value="C:plasma membrane"/>
    <property type="evidence" value="ECO:0007669"/>
    <property type="project" value="UniProtKB-SubCell"/>
</dbReference>
<keyword evidence="8" id="KW-0325">Glycoprotein</keyword>
<evidence type="ECO:0000313" key="12">
    <source>
        <dbReference type="Proteomes" id="UP000092444"/>
    </source>
</evidence>
<dbReference type="InterPro" id="IPR001320">
    <property type="entry name" value="Iontro_rcpt_C"/>
</dbReference>
<organism evidence="11 12">
    <name type="scientific">Glossina morsitans morsitans</name>
    <name type="common">Savannah tsetse fly</name>
    <dbReference type="NCBI Taxonomy" id="37546"/>
    <lineage>
        <taxon>Eukaryota</taxon>
        <taxon>Metazoa</taxon>
        <taxon>Ecdysozoa</taxon>
        <taxon>Arthropoda</taxon>
        <taxon>Hexapoda</taxon>
        <taxon>Insecta</taxon>
        <taxon>Pterygota</taxon>
        <taxon>Neoptera</taxon>
        <taxon>Endopterygota</taxon>
        <taxon>Diptera</taxon>
        <taxon>Brachycera</taxon>
        <taxon>Muscomorpha</taxon>
        <taxon>Hippoboscoidea</taxon>
        <taxon>Glossinidae</taxon>
        <taxon>Glossina</taxon>
    </lineage>
</organism>
<feature type="transmembrane region" description="Helical" evidence="9">
    <location>
        <begin position="414"/>
        <end position="433"/>
    </location>
</feature>
<proteinExistence type="inferred from homology"/>
<dbReference type="EnsemblMetazoa" id="GMOY006751-RA">
    <property type="protein sequence ID" value="GMOY006751-PA"/>
    <property type="gene ID" value="GMOY006751"/>
</dbReference>
<reference evidence="11" key="1">
    <citation type="submission" date="2020-05" db="UniProtKB">
        <authorList>
            <consortium name="EnsemblMetazoa"/>
        </authorList>
    </citation>
    <scope>IDENTIFICATION</scope>
    <source>
        <strain evidence="11">Yale</strain>
    </source>
</reference>
<evidence type="ECO:0000259" key="10">
    <source>
        <dbReference type="Pfam" id="PF00060"/>
    </source>
</evidence>
<keyword evidence="5 9" id="KW-1133">Transmembrane helix</keyword>
<feature type="transmembrane region" description="Helical" evidence="9">
    <location>
        <begin position="484"/>
        <end position="511"/>
    </location>
</feature>
<evidence type="ECO:0000256" key="9">
    <source>
        <dbReference type="SAM" id="Phobius"/>
    </source>
</evidence>
<dbReference type="InterPro" id="IPR052192">
    <property type="entry name" value="Insect_Ionotropic_Sensory_Rcpt"/>
</dbReference>
<sequence length="922" mass="105566">MVRYTCRFQTYYLSEKSQDLTQFTVVCSEFNKKGVLFRCIGDKFIERYGFSTEILNSCQNNLGSKSERLNRLLSYTGNPSKNKTQARTDILMKRFNLIDNNDRQRISLIKLINKIAKEYLSGCSAIIYYDSFAQNTDYELLRMLFKSIPLAYQHVELDGQHQPRELIDSLEGNCNNFILFLTEPRMARKVIGPQLESKVVIISRSSQWKIRDFLASKSSADLLNLLVIGESQTYKGTEERPFVLYTHNLYVDGLGSNTPHVLTSWLKGALSRPHLNLFPIKFQNGFAGHRFRVFAASQPPFIFRSRLLDSRGEEQFSWEGIEYRLLNIFGKKLNFSLEILDTRLKEHIKSPVENLQLNVAERSADIGMAGIYVTTERLIHTDMSVGHSKDCAVFVTLASKALPKYRAIMGPFQWPVWITLTFVYLGAVFPIAFSDRLSLSHLLGNWGEIENMFWYVFGMFTNAFSCSSRYAWSNTRTLSTRILIGSYWIFTIILTSCYTGSIIAFVTLPAFPNTVDSVKDLLGLFFKVGTLEEIDWRRFLDSGGWENWFRNSSHEPTAKLYEKMEFVSSLEEGIGNVTKSFFWNFAFLGSKAQLQYLVQSNFSNENLSKRSALHLSEECFALFQVGFLYPRHAIYRPKIDDLILLAQQSGLILKLENEVKWTMQRSASGKLLQASSSNPLREVIQEERQLTTADIAGMLLLMGIGYSMGFIALVSEIVGGITNKCRQIMQKNRLSLSSASTRSSADSVKQILTIGEKSKIYREYEINVTRKNASKNQMTFLSGINFKELHSNPHNLQADVNPKKAKNMLKEHENHEELVPKRYINSIIDQFLNAEEFYTFTGASNERVRQVAVAAGERDPNTSMQQLYQEQKHIMGSFIKSDDYDEKNLSNLKLFDDEEFEKANTAGQLTKSQLHKEVARTE</sequence>
<keyword evidence="6 9" id="KW-0472">Membrane</keyword>